<sequence>MKGRTASSAATTRSRRGVIDALRERGLGVPGDVGVIGFDNWEIVAEATRPPLTSVDMNLVALGREAGLTLLSLVGGQPAAPGIRKTAVPAGGAAVMRPKHRFMLFSSFQS</sequence>
<evidence type="ECO:0000313" key="5">
    <source>
        <dbReference type="EMBL" id="MFD2054551.1"/>
    </source>
</evidence>
<dbReference type="PANTHER" id="PTHR30146:SF109">
    <property type="entry name" value="HTH-TYPE TRANSCRIPTIONAL REGULATOR GALS"/>
    <property type="match status" value="1"/>
</dbReference>
<dbReference type="Gene3D" id="3.40.50.2300">
    <property type="match status" value="2"/>
</dbReference>
<dbReference type="InterPro" id="IPR046335">
    <property type="entry name" value="LacI/GalR-like_sensor"/>
</dbReference>
<evidence type="ECO:0000256" key="3">
    <source>
        <dbReference type="ARBA" id="ARBA00023163"/>
    </source>
</evidence>
<evidence type="ECO:0000259" key="4">
    <source>
        <dbReference type="Pfam" id="PF13377"/>
    </source>
</evidence>
<dbReference type="PANTHER" id="PTHR30146">
    <property type="entry name" value="LACI-RELATED TRANSCRIPTIONAL REPRESSOR"/>
    <property type="match status" value="1"/>
</dbReference>
<name>A0ABW4WD41_9HYPH</name>
<protein>
    <submittedName>
        <fullName evidence="5">Substrate-binding domain-containing protein</fullName>
    </submittedName>
</protein>
<dbReference type="InterPro" id="IPR028082">
    <property type="entry name" value="Peripla_BP_I"/>
</dbReference>
<feature type="domain" description="Transcriptional regulator LacI/GalR-like sensor" evidence="4">
    <location>
        <begin position="10"/>
        <end position="81"/>
    </location>
</feature>
<keyword evidence="3" id="KW-0804">Transcription</keyword>
<reference evidence="6" key="1">
    <citation type="journal article" date="2019" name="Int. J. Syst. Evol. Microbiol.">
        <title>The Global Catalogue of Microorganisms (GCM) 10K type strain sequencing project: providing services to taxonomists for standard genome sequencing and annotation.</title>
        <authorList>
            <consortium name="The Broad Institute Genomics Platform"/>
            <consortium name="The Broad Institute Genome Sequencing Center for Infectious Disease"/>
            <person name="Wu L."/>
            <person name="Ma J."/>
        </authorList>
    </citation>
    <scope>NUCLEOTIDE SEQUENCE [LARGE SCALE GENOMIC DNA]</scope>
    <source>
        <strain evidence="6">CGMCC 1.16226</strain>
    </source>
</reference>
<keyword evidence="2" id="KW-0238">DNA-binding</keyword>
<evidence type="ECO:0000313" key="6">
    <source>
        <dbReference type="Proteomes" id="UP001597349"/>
    </source>
</evidence>
<dbReference type="RefSeq" id="WP_379020464.1">
    <property type="nucleotide sequence ID" value="NZ_JBHUGY010000026.1"/>
</dbReference>
<organism evidence="5 6">
    <name type="scientific">Mesorhizobium calcicola</name>
    <dbReference type="NCBI Taxonomy" id="1300310"/>
    <lineage>
        <taxon>Bacteria</taxon>
        <taxon>Pseudomonadati</taxon>
        <taxon>Pseudomonadota</taxon>
        <taxon>Alphaproteobacteria</taxon>
        <taxon>Hyphomicrobiales</taxon>
        <taxon>Phyllobacteriaceae</taxon>
        <taxon>Mesorhizobium</taxon>
    </lineage>
</organism>
<proteinExistence type="predicted"/>
<dbReference type="Proteomes" id="UP001597349">
    <property type="component" value="Unassembled WGS sequence"/>
</dbReference>
<evidence type="ECO:0000256" key="2">
    <source>
        <dbReference type="ARBA" id="ARBA00023125"/>
    </source>
</evidence>
<accession>A0ABW4WD41</accession>
<comment type="caution">
    <text evidence="5">The sequence shown here is derived from an EMBL/GenBank/DDBJ whole genome shotgun (WGS) entry which is preliminary data.</text>
</comment>
<dbReference type="Pfam" id="PF13377">
    <property type="entry name" value="Peripla_BP_3"/>
    <property type="match status" value="1"/>
</dbReference>
<keyword evidence="1" id="KW-0805">Transcription regulation</keyword>
<keyword evidence="6" id="KW-1185">Reference proteome</keyword>
<dbReference type="SUPFAM" id="SSF53822">
    <property type="entry name" value="Periplasmic binding protein-like I"/>
    <property type="match status" value="1"/>
</dbReference>
<gene>
    <name evidence="5" type="ORF">ACFSQT_16090</name>
</gene>
<evidence type="ECO:0000256" key="1">
    <source>
        <dbReference type="ARBA" id="ARBA00023015"/>
    </source>
</evidence>
<dbReference type="EMBL" id="JBHUGY010000026">
    <property type="protein sequence ID" value="MFD2054551.1"/>
    <property type="molecule type" value="Genomic_DNA"/>
</dbReference>